<name>A0A085N2N0_9BILA</name>
<organism evidence="3">
    <name type="scientific">Trichuris suis</name>
    <name type="common">pig whipworm</name>
    <dbReference type="NCBI Taxonomy" id="68888"/>
    <lineage>
        <taxon>Eukaryota</taxon>
        <taxon>Metazoa</taxon>
        <taxon>Ecdysozoa</taxon>
        <taxon>Nematoda</taxon>
        <taxon>Enoplea</taxon>
        <taxon>Dorylaimia</taxon>
        <taxon>Trichinellida</taxon>
        <taxon>Trichuridae</taxon>
        <taxon>Trichuris</taxon>
    </lineage>
</organism>
<protein>
    <submittedName>
        <fullName evidence="3">Uncharacterized protein</fullName>
    </submittedName>
</protein>
<accession>A0A085N2N0</accession>
<keyword evidence="4" id="KW-1185">Reference proteome</keyword>
<reference evidence="3 4" key="1">
    <citation type="journal article" date="2014" name="Nat. Genet.">
        <title>Genome and transcriptome of the porcine whipworm Trichuris suis.</title>
        <authorList>
            <person name="Jex A.R."/>
            <person name="Nejsum P."/>
            <person name="Schwarz E.M."/>
            <person name="Hu L."/>
            <person name="Young N.D."/>
            <person name="Hall R.S."/>
            <person name="Korhonen P.K."/>
            <person name="Liao S."/>
            <person name="Thamsborg S."/>
            <person name="Xia J."/>
            <person name="Xu P."/>
            <person name="Wang S."/>
            <person name="Scheerlinck J.P."/>
            <person name="Hofmann A."/>
            <person name="Sternberg P.W."/>
            <person name="Wang J."/>
            <person name="Gasser R.B."/>
        </authorList>
    </citation>
    <scope>NUCLEOTIDE SEQUENCE [LARGE SCALE GENOMIC DNA]</scope>
    <source>
        <strain evidence="3">DCEP-RM93F</strain>
        <strain evidence="2">DCEP-RM93M</strain>
    </source>
</reference>
<gene>
    <name evidence="2" type="ORF">M513_06219</name>
    <name evidence="3" type="ORF">M514_06219</name>
</gene>
<dbReference type="EMBL" id="KL367567">
    <property type="protein sequence ID" value="KFD63726.1"/>
    <property type="molecule type" value="Genomic_DNA"/>
</dbReference>
<evidence type="ECO:0000313" key="3">
    <source>
        <dbReference type="EMBL" id="KFD63726.1"/>
    </source>
</evidence>
<evidence type="ECO:0000313" key="2">
    <source>
        <dbReference type="EMBL" id="KFD52909.1"/>
    </source>
</evidence>
<dbReference type="EMBL" id="KL363222">
    <property type="protein sequence ID" value="KFD52909.1"/>
    <property type="molecule type" value="Genomic_DNA"/>
</dbReference>
<dbReference type="AlphaFoldDB" id="A0A085N2N0"/>
<proteinExistence type="predicted"/>
<sequence length="106" mass="11993">MAGPSPTPQCGIKGKRKKNCKRTRELKAKLKNGYQPIIPDLYPGLWAVVRQLLVAFPSSHLVERGFSMQKARPATNSETRDLRLRLTSMQLNVDKLVSLRQNQPSH</sequence>
<dbReference type="Proteomes" id="UP000030758">
    <property type="component" value="Unassembled WGS sequence"/>
</dbReference>
<evidence type="ECO:0000313" key="4">
    <source>
        <dbReference type="Proteomes" id="UP000030764"/>
    </source>
</evidence>
<dbReference type="Proteomes" id="UP000030764">
    <property type="component" value="Unassembled WGS sequence"/>
</dbReference>
<evidence type="ECO:0000256" key="1">
    <source>
        <dbReference type="SAM" id="MobiDB-lite"/>
    </source>
</evidence>
<feature type="region of interest" description="Disordered" evidence="1">
    <location>
        <begin position="1"/>
        <end position="22"/>
    </location>
</feature>